<gene>
    <name evidence="1" type="ORF">HYPSUDRAFT_98145</name>
</gene>
<accession>A0A0D2LQ50</accession>
<protein>
    <submittedName>
        <fullName evidence="1">Uncharacterized protein</fullName>
    </submittedName>
</protein>
<evidence type="ECO:0000313" key="1">
    <source>
        <dbReference type="EMBL" id="KJA12943.1"/>
    </source>
</evidence>
<dbReference type="Proteomes" id="UP000054270">
    <property type="component" value="Unassembled WGS sequence"/>
</dbReference>
<feature type="non-terminal residue" evidence="1">
    <location>
        <position position="82"/>
    </location>
</feature>
<organism evidence="1 2">
    <name type="scientific">Hypholoma sublateritium (strain FD-334 SS-4)</name>
    <dbReference type="NCBI Taxonomy" id="945553"/>
    <lineage>
        <taxon>Eukaryota</taxon>
        <taxon>Fungi</taxon>
        <taxon>Dikarya</taxon>
        <taxon>Basidiomycota</taxon>
        <taxon>Agaricomycotina</taxon>
        <taxon>Agaricomycetes</taxon>
        <taxon>Agaricomycetidae</taxon>
        <taxon>Agaricales</taxon>
        <taxon>Agaricineae</taxon>
        <taxon>Strophariaceae</taxon>
        <taxon>Hypholoma</taxon>
    </lineage>
</organism>
<dbReference type="OrthoDB" id="3268696at2759"/>
<keyword evidence="2" id="KW-1185">Reference proteome</keyword>
<feature type="non-terminal residue" evidence="1">
    <location>
        <position position="1"/>
    </location>
</feature>
<sequence>ALKRGGIIWHLATDTASFESVLVGPTAATTLFRQCATFATDDSANNIWVDDALDPTEADILSGVYYVYTGHGSQLATKSWWP</sequence>
<dbReference type="EMBL" id="KN817829">
    <property type="protein sequence ID" value="KJA12943.1"/>
    <property type="molecule type" value="Genomic_DNA"/>
</dbReference>
<reference evidence="2" key="1">
    <citation type="submission" date="2014-04" db="EMBL/GenBank/DDBJ databases">
        <title>Evolutionary Origins and Diversification of the Mycorrhizal Mutualists.</title>
        <authorList>
            <consortium name="DOE Joint Genome Institute"/>
            <consortium name="Mycorrhizal Genomics Consortium"/>
            <person name="Kohler A."/>
            <person name="Kuo A."/>
            <person name="Nagy L.G."/>
            <person name="Floudas D."/>
            <person name="Copeland A."/>
            <person name="Barry K.W."/>
            <person name="Cichocki N."/>
            <person name="Veneault-Fourrey C."/>
            <person name="LaButti K."/>
            <person name="Lindquist E.A."/>
            <person name="Lipzen A."/>
            <person name="Lundell T."/>
            <person name="Morin E."/>
            <person name="Murat C."/>
            <person name="Riley R."/>
            <person name="Ohm R."/>
            <person name="Sun H."/>
            <person name="Tunlid A."/>
            <person name="Henrissat B."/>
            <person name="Grigoriev I.V."/>
            <person name="Hibbett D.S."/>
            <person name="Martin F."/>
        </authorList>
    </citation>
    <scope>NUCLEOTIDE SEQUENCE [LARGE SCALE GENOMIC DNA]</scope>
    <source>
        <strain evidence="2">FD-334 SS-4</strain>
    </source>
</reference>
<proteinExistence type="predicted"/>
<evidence type="ECO:0000313" key="2">
    <source>
        <dbReference type="Proteomes" id="UP000054270"/>
    </source>
</evidence>
<name>A0A0D2LQ50_HYPSF</name>
<dbReference type="AlphaFoldDB" id="A0A0D2LQ50"/>